<comment type="caution">
    <text evidence="1">The sequence shown here is derived from an EMBL/GenBank/DDBJ whole genome shotgun (WGS) entry which is preliminary data.</text>
</comment>
<proteinExistence type="predicted"/>
<protein>
    <submittedName>
        <fullName evidence="1">Uncharacterized protein</fullName>
    </submittedName>
</protein>
<evidence type="ECO:0000313" key="1">
    <source>
        <dbReference type="EMBL" id="PZO99720.1"/>
    </source>
</evidence>
<dbReference type="AlphaFoldDB" id="A0A2W5AZ06"/>
<dbReference type="EMBL" id="QFNY01000176">
    <property type="protein sequence ID" value="PZO99720.1"/>
    <property type="molecule type" value="Genomic_DNA"/>
</dbReference>
<evidence type="ECO:0000313" key="2">
    <source>
        <dbReference type="Proteomes" id="UP000249451"/>
    </source>
</evidence>
<gene>
    <name evidence="1" type="ORF">DI609_07695</name>
</gene>
<sequence length="149" mass="17223">MTQEFSRRITLPYMDMTKTYPWTRIEPQDIEISLETVFDDHPNDEAPVFIRAHVLNEIKVKTLNRDNLPRLCTAIFRAANAALFFTELYEEPRPGVELSPFRTEPTGADQDTYFRILVDLGDPFDEDRSRHLPCLIYIPATEGATDDNS</sequence>
<dbReference type="Proteomes" id="UP000249451">
    <property type="component" value="Unassembled WGS sequence"/>
</dbReference>
<reference evidence="1 2" key="1">
    <citation type="submission" date="2017-11" db="EMBL/GenBank/DDBJ databases">
        <title>Infants hospitalized years apart are colonized by the same room-sourced microbial strains.</title>
        <authorList>
            <person name="Brooks B."/>
            <person name="Olm M.R."/>
            <person name="Firek B.A."/>
            <person name="Baker R."/>
            <person name="Thomas B.C."/>
            <person name="Morowitz M.J."/>
            <person name="Banfield J.F."/>
        </authorList>
    </citation>
    <scope>NUCLEOTIDE SEQUENCE [LARGE SCALE GENOMIC DNA]</scope>
    <source>
        <strain evidence="1">S2_012_000_R3_87</strain>
    </source>
</reference>
<organism evidence="1 2">
    <name type="scientific">Corynebacterium urealyticum</name>
    <dbReference type="NCBI Taxonomy" id="43771"/>
    <lineage>
        <taxon>Bacteria</taxon>
        <taxon>Bacillati</taxon>
        <taxon>Actinomycetota</taxon>
        <taxon>Actinomycetes</taxon>
        <taxon>Mycobacteriales</taxon>
        <taxon>Corynebacteriaceae</taxon>
        <taxon>Corynebacterium</taxon>
    </lineage>
</organism>
<accession>A0A2W5AZ06</accession>
<name>A0A2W5AZ06_9CORY</name>